<proteinExistence type="predicted"/>
<dbReference type="Gene3D" id="1.10.510.10">
    <property type="entry name" value="Transferase(Phosphotransferase) domain 1"/>
    <property type="match status" value="1"/>
</dbReference>
<dbReference type="Pfam" id="PF00069">
    <property type="entry name" value="Pkinase"/>
    <property type="match status" value="1"/>
</dbReference>
<dbReference type="EMBL" id="BAAAQF010000002">
    <property type="protein sequence ID" value="GAA1660397.1"/>
    <property type="molecule type" value="Genomic_DNA"/>
</dbReference>
<feature type="binding site" evidence="5">
    <location>
        <position position="43"/>
    </location>
    <ligand>
        <name>ATP</name>
        <dbReference type="ChEBI" id="CHEBI:30616"/>
    </ligand>
</feature>
<feature type="compositionally biased region" description="Polar residues" evidence="6">
    <location>
        <begin position="280"/>
        <end position="289"/>
    </location>
</feature>
<keyword evidence="4 5" id="KW-0067">ATP-binding</keyword>
<sequence>MHPLPPTERHRLGRFSVIAELGQGAMGRVFLGYGPDGRWAAVKVVHGVHVADAGFRARFREEVAASRRVSGGYTAAVLDAGPDSPTPWMASEFLLGPTLREATEAAGGLPEQALVRLAAGLAAALAEIHRAGIIHRDLKPGNVILTGDGPRVIDFGIARALARTGTDLTRTGGVIGTPEFMSPEQVESRPLTPASDVFALGSVLAAAANGASPFAAPATFHVLTGIVRAEPDLSGLPGRLRDLVAPCLTADPRDRPTPADLLDLIGQVEPTANPWPGTRSAGNSPSCSPTRPKARRGWTTAPPWWPTRPGRHGRRRRRRRRPGPRSSAAVLKRRTGPGPKRRPDRSARRGASRGGACPASCACSPPGCSRSAHRARRKR</sequence>
<feature type="compositionally biased region" description="Low complexity" evidence="6">
    <location>
        <begin position="354"/>
        <end position="370"/>
    </location>
</feature>
<dbReference type="InterPro" id="IPR000719">
    <property type="entry name" value="Prot_kinase_dom"/>
</dbReference>
<reference evidence="8 9" key="1">
    <citation type="journal article" date="2019" name="Int. J. Syst. Evol. Microbiol.">
        <title>The Global Catalogue of Microorganisms (GCM) 10K type strain sequencing project: providing services to taxonomists for standard genome sequencing and annotation.</title>
        <authorList>
            <consortium name="The Broad Institute Genomics Platform"/>
            <consortium name="The Broad Institute Genome Sequencing Center for Infectious Disease"/>
            <person name="Wu L."/>
            <person name="Ma J."/>
        </authorList>
    </citation>
    <scope>NUCLEOTIDE SEQUENCE [LARGE SCALE GENOMIC DNA]</scope>
    <source>
        <strain evidence="8 9">JCM 16001</strain>
    </source>
</reference>
<keyword evidence="1" id="KW-0808">Transferase</keyword>
<feature type="region of interest" description="Disordered" evidence="6">
    <location>
        <begin position="269"/>
        <end position="379"/>
    </location>
</feature>
<evidence type="ECO:0000313" key="8">
    <source>
        <dbReference type="EMBL" id="GAA1660397.1"/>
    </source>
</evidence>
<organism evidence="8 9">
    <name type="scientific">Glycomyces endophyticus</name>
    <dbReference type="NCBI Taxonomy" id="480996"/>
    <lineage>
        <taxon>Bacteria</taxon>
        <taxon>Bacillati</taxon>
        <taxon>Actinomycetota</taxon>
        <taxon>Actinomycetes</taxon>
        <taxon>Glycomycetales</taxon>
        <taxon>Glycomycetaceae</taxon>
        <taxon>Glycomyces</taxon>
    </lineage>
</organism>
<evidence type="ECO:0000256" key="4">
    <source>
        <dbReference type="ARBA" id="ARBA00022840"/>
    </source>
</evidence>
<dbReference type="PANTHER" id="PTHR43289:SF34">
    <property type="entry name" value="SERINE_THREONINE-PROTEIN KINASE YBDM-RELATED"/>
    <property type="match status" value="1"/>
</dbReference>
<dbReference type="Gene3D" id="3.30.200.20">
    <property type="entry name" value="Phosphorylase Kinase, domain 1"/>
    <property type="match status" value="1"/>
</dbReference>
<name>A0ABN2FVC0_9ACTN</name>
<protein>
    <recommendedName>
        <fullName evidence="7">Protein kinase domain-containing protein</fullName>
    </recommendedName>
</protein>
<dbReference type="InterPro" id="IPR017441">
    <property type="entry name" value="Protein_kinase_ATP_BS"/>
</dbReference>
<dbReference type="CDD" id="cd14014">
    <property type="entry name" value="STKc_PknB_like"/>
    <property type="match status" value="1"/>
</dbReference>
<evidence type="ECO:0000256" key="6">
    <source>
        <dbReference type="SAM" id="MobiDB-lite"/>
    </source>
</evidence>
<evidence type="ECO:0000256" key="2">
    <source>
        <dbReference type="ARBA" id="ARBA00022741"/>
    </source>
</evidence>
<dbReference type="SUPFAM" id="SSF56112">
    <property type="entry name" value="Protein kinase-like (PK-like)"/>
    <property type="match status" value="1"/>
</dbReference>
<dbReference type="SMART" id="SM00220">
    <property type="entry name" value="S_TKc"/>
    <property type="match status" value="1"/>
</dbReference>
<evidence type="ECO:0000256" key="1">
    <source>
        <dbReference type="ARBA" id="ARBA00022679"/>
    </source>
</evidence>
<evidence type="ECO:0000259" key="7">
    <source>
        <dbReference type="PROSITE" id="PS50011"/>
    </source>
</evidence>
<feature type="compositionally biased region" description="Basic residues" evidence="6">
    <location>
        <begin position="331"/>
        <end position="351"/>
    </location>
</feature>
<dbReference type="Proteomes" id="UP001499851">
    <property type="component" value="Unassembled WGS sequence"/>
</dbReference>
<evidence type="ECO:0000256" key="3">
    <source>
        <dbReference type="ARBA" id="ARBA00022777"/>
    </source>
</evidence>
<dbReference type="PROSITE" id="PS00107">
    <property type="entry name" value="PROTEIN_KINASE_ATP"/>
    <property type="match status" value="1"/>
</dbReference>
<evidence type="ECO:0000313" key="9">
    <source>
        <dbReference type="Proteomes" id="UP001499851"/>
    </source>
</evidence>
<feature type="compositionally biased region" description="Basic residues" evidence="6">
    <location>
        <begin position="309"/>
        <end position="323"/>
    </location>
</feature>
<gene>
    <name evidence="8" type="ORF">GCM10009830_01820</name>
</gene>
<comment type="caution">
    <text evidence="8">The sequence shown here is derived from an EMBL/GenBank/DDBJ whole genome shotgun (WGS) entry which is preliminary data.</text>
</comment>
<keyword evidence="3" id="KW-0418">Kinase</keyword>
<accession>A0ABN2FVC0</accession>
<feature type="domain" description="Protein kinase" evidence="7">
    <location>
        <begin position="15"/>
        <end position="276"/>
    </location>
</feature>
<keyword evidence="9" id="KW-1185">Reference proteome</keyword>
<dbReference type="PROSITE" id="PS50011">
    <property type="entry name" value="PROTEIN_KINASE_DOM"/>
    <property type="match status" value="1"/>
</dbReference>
<dbReference type="PANTHER" id="PTHR43289">
    <property type="entry name" value="MITOGEN-ACTIVATED PROTEIN KINASE KINASE KINASE 20-RELATED"/>
    <property type="match status" value="1"/>
</dbReference>
<dbReference type="PROSITE" id="PS00108">
    <property type="entry name" value="PROTEIN_KINASE_ST"/>
    <property type="match status" value="1"/>
</dbReference>
<evidence type="ECO:0000256" key="5">
    <source>
        <dbReference type="PROSITE-ProRule" id="PRU10141"/>
    </source>
</evidence>
<dbReference type="InterPro" id="IPR011009">
    <property type="entry name" value="Kinase-like_dom_sf"/>
</dbReference>
<dbReference type="InterPro" id="IPR008271">
    <property type="entry name" value="Ser/Thr_kinase_AS"/>
</dbReference>
<keyword evidence="2 5" id="KW-0547">Nucleotide-binding</keyword>